<proteinExistence type="predicted"/>
<gene>
    <name evidence="7" type="ORF">OIU77_015914</name>
</gene>
<organism evidence="7 8">
    <name type="scientific">Salix suchowensis</name>
    <dbReference type="NCBI Taxonomy" id="1278906"/>
    <lineage>
        <taxon>Eukaryota</taxon>
        <taxon>Viridiplantae</taxon>
        <taxon>Streptophyta</taxon>
        <taxon>Embryophyta</taxon>
        <taxon>Tracheophyta</taxon>
        <taxon>Spermatophyta</taxon>
        <taxon>Magnoliopsida</taxon>
        <taxon>eudicotyledons</taxon>
        <taxon>Gunneridae</taxon>
        <taxon>Pentapetalae</taxon>
        <taxon>rosids</taxon>
        <taxon>fabids</taxon>
        <taxon>Malpighiales</taxon>
        <taxon>Salicaceae</taxon>
        <taxon>Saliceae</taxon>
        <taxon>Salix</taxon>
    </lineage>
</organism>
<dbReference type="Gene3D" id="3.80.10.10">
    <property type="entry name" value="Ribonuclease Inhibitor"/>
    <property type="match status" value="1"/>
</dbReference>
<dbReference type="Pfam" id="PF25013">
    <property type="entry name" value="LRR_Zer-1"/>
    <property type="match status" value="1"/>
</dbReference>
<keyword evidence="2" id="KW-0547">Nucleotide-binding</keyword>
<keyword evidence="1" id="KW-0677">Repeat</keyword>
<keyword evidence="3" id="KW-0611">Plant defense</keyword>
<reference evidence="7" key="2">
    <citation type="journal article" date="2023" name="Int. J. Mol. Sci.">
        <title>De Novo Assembly and Annotation of 11 Diverse Shrub Willow (Salix) Genomes Reveals Novel Gene Organization in Sex-Linked Regions.</title>
        <authorList>
            <person name="Hyden B."/>
            <person name="Feng K."/>
            <person name="Yates T.B."/>
            <person name="Jawdy S."/>
            <person name="Cereghino C."/>
            <person name="Smart L.B."/>
            <person name="Muchero W."/>
        </authorList>
    </citation>
    <scope>NUCLEOTIDE SEQUENCE</scope>
    <source>
        <tissue evidence="7">Shoot tip</tissue>
    </source>
</reference>
<evidence type="ECO:0008006" key="9">
    <source>
        <dbReference type="Google" id="ProtNLM"/>
    </source>
</evidence>
<evidence type="ECO:0000313" key="8">
    <source>
        <dbReference type="Proteomes" id="UP001141253"/>
    </source>
</evidence>
<evidence type="ECO:0000256" key="2">
    <source>
        <dbReference type="ARBA" id="ARBA00022741"/>
    </source>
</evidence>
<name>A0ABQ8ZIJ2_9ROSI</name>
<dbReference type="InterPro" id="IPR056845">
    <property type="entry name" value="LRR_Zer-1"/>
</dbReference>
<dbReference type="PANTHER" id="PTHR47186">
    <property type="entry name" value="LEUCINE-RICH REPEAT-CONTAINING PROTEIN 57"/>
    <property type="match status" value="1"/>
</dbReference>
<keyword evidence="8" id="KW-1185">Reference proteome</keyword>
<evidence type="ECO:0000259" key="5">
    <source>
        <dbReference type="Pfam" id="PF18052"/>
    </source>
</evidence>
<protein>
    <recommendedName>
        <fullName evidence="9">Rx N-terminal domain-containing protein</fullName>
    </recommendedName>
</protein>
<sequence>MAGAVVGGSFLSAFLQVLFDRMASREFVDFFRGQKLSDVLLRRLKTTMRTINRLLDDEEEKQIINRDLQVWLDDLKDAVYEADDFLDEIAYEGLRSEIETCPQTNNIAMFRNVLPSCSPVNRRIMNMKVELEKILDRLEDLVEQKDVLGSDDVRDAKYDDWDILLKPLKFGAQGTGEFCNTLDDAKGLKLAKKTRHLSYVRAKHGNLKEFEGTYERKVLRTFLLMEQSRELDQNENGAIHDLLPTLTRLRVLSLSQYSYLPDSIGNLKHLRYLNLFQASMKNLHTIIHALYNLQTLILRECKDLVELPNSIGNLKHLQHLDLSGTSIRKLPNCVIGLFNLETLILRQCKDLTVLPTNMASLMNLHHLDTRETNLKEMPLQMVNLKNLLDIQ</sequence>
<evidence type="ECO:0000256" key="4">
    <source>
        <dbReference type="SAM" id="Coils"/>
    </source>
</evidence>
<dbReference type="Proteomes" id="UP001141253">
    <property type="component" value="Chromosome 16"/>
</dbReference>
<dbReference type="PANTHER" id="PTHR47186:SF42">
    <property type="entry name" value="DISEASE RESISTANCE RPP13-LIKE PROTEIN 1"/>
    <property type="match status" value="1"/>
</dbReference>
<accession>A0ABQ8ZIJ2</accession>
<evidence type="ECO:0000313" key="7">
    <source>
        <dbReference type="EMBL" id="KAJ6301694.1"/>
    </source>
</evidence>
<keyword evidence="4" id="KW-0175">Coiled coil</keyword>
<feature type="domain" description="Zer-1-like leucine-rich repeats region" evidence="6">
    <location>
        <begin position="265"/>
        <end position="380"/>
    </location>
</feature>
<evidence type="ECO:0000259" key="6">
    <source>
        <dbReference type="Pfam" id="PF25013"/>
    </source>
</evidence>
<evidence type="ECO:0000256" key="3">
    <source>
        <dbReference type="ARBA" id="ARBA00022821"/>
    </source>
</evidence>
<reference evidence="7" key="1">
    <citation type="submission" date="2022-10" db="EMBL/GenBank/DDBJ databases">
        <authorList>
            <person name="Hyden B.L."/>
            <person name="Feng K."/>
            <person name="Yates T."/>
            <person name="Jawdy S."/>
            <person name="Smart L.B."/>
            <person name="Muchero W."/>
        </authorList>
    </citation>
    <scope>NUCLEOTIDE SEQUENCE</scope>
    <source>
        <tissue evidence="7">Shoot tip</tissue>
    </source>
</reference>
<dbReference type="InterPro" id="IPR041118">
    <property type="entry name" value="Rx_N"/>
</dbReference>
<dbReference type="InterPro" id="IPR032675">
    <property type="entry name" value="LRR_dom_sf"/>
</dbReference>
<dbReference type="SUPFAM" id="SSF52058">
    <property type="entry name" value="L domain-like"/>
    <property type="match status" value="1"/>
</dbReference>
<feature type="coiled-coil region" evidence="4">
    <location>
        <begin position="121"/>
        <end position="148"/>
    </location>
</feature>
<comment type="caution">
    <text evidence="7">The sequence shown here is derived from an EMBL/GenBank/DDBJ whole genome shotgun (WGS) entry which is preliminary data.</text>
</comment>
<feature type="domain" description="Disease resistance N-terminal" evidence="5">
    <location>
        <begin position="10"/>
        <end position="97"/>
    </location>
</feature>
<evidence type="ECO:0000256" key="1">
    <source>
        <dbReference type="ARBA" id="ARBA00022737"/>
    </source>
</evidence>
<dbReference type="Gene3D" id="1.20.5.4130">
    <property type="match status" value="1"/>
</dbReference>
<dbReference type="EMBL" id="JAPFFI010000027">
    <property type="protein sequence ID" value="KAJ6301694.1"/>
    <property type="molecule type" value="Genomic_DNA"/>
</dbReference>
<dbReference type="Pfam" id="PF18052">
    <property type="entry name" value="Rx_N"/>
    <property type="match status" value="1"/>
</dbReference>